<evidence type="ECO:0000256" key="2">
    <source>
        <dbReference type="SAM" id="SignalP"/>
    </source>
</evidence>
<gene>
    <name evidence="3" type="ORF">GO608_04935</name>
</gene>
<feature type="signal peptide" evidence="2">
    <location>
        <begin position="1"/>
        <end position="27"/>
    </location>
</feature>
<feature type="transmembrane region" description="Helical" evidence="1">
    <location>
        <begin position="103"/>
        <end position="123"/>
    </location>
</feature>
<dbReference type="RefSeq" id="WP_169197970.1">
    <property type="nucleotide sequence ID" value="NZ_WTVH02000010.1"/>
</dbReference>
<evidence type="ECO:0000313" key="4">
    <source>
        <dbReference type="Proteomes" id="UP000601990"/>
    </source>
</evidence>
<keyword evidence="1" id="KW-0812">Transmembrane</keyword>
<sequence length="133" mass="14289">MKQLQRLFAMLLVICFSNATMIQAAQAALVTTEQIAGMAAASPEDSPHARLGALMTRADVQAQLERFGLSPDVAKERIAALTDDEASLLAQQIENAPAGASDVLGVLLFVFIVLLVTDILGFTKIFPFTRSIR</sequence>
<name>A0ABX1MXF6_9RHOO</name>
<comment type="caution">
    <text evidence="3">The sequence shown here is derived from an EMBL/GenBank/DDBJ whole genome shotgun (WGS) entry which is preliminary data.</text>
</comment>
<keyword evidence="4" id="KW-1185">Reference proteome</keyword>
<dbReference type="InterPro" id="IPR016924">
    <property type="entry name" value="UCP029543"/>
</dbReference>
<keyword evidence="1" id="KW-0472">Membrane</keyword>
<dbReference type="PIRSF" id="PIRSF029543">
    <property type="entry name" value="UCP029543"/>
    <property type="match status" value="1"/>
</dbReference>
<dbReference type="NCBIfam" id="NF033919">
    <property type="entry name" value="PA2779_fam"/>
    <property type="match status" value="1"/>
</dbReference>
<feature type="chain" id="PRO_5046718147" evidence="2">
    <location>
        <begin position="28"/>
        <end position="133"/>
    </location>
</feature>
<keyword evidence="1" id="KW-1133">Transmembrane helix</keyword>
<reference evidence="3" key="1">
    <citation type="submission" date="2019-12" db="EMBL/GenBank/DDBJ databases">
        <title>Comparative genomics gives insights into the taxonomy of the Azoarcus-Aromatoleum group and reveals separate origins of nif in the plant-associated Azoarcus and non-plant-associated Aromatoleum sub-groups.</title>
        <authorList>
            <person name="Lafos M."/>
            <person name="Maluk M."/>
            <person name="Batista M."/>
            <person name="Junghare M."/>
            <person name="Carmona M."/>
            <person name="Faoro H."/>
            <person name="Cruz L.M."/>
            <person name="Battistoni F."/>
            <person name="De Souza E."/>
            <person name="Pedrosa F."/>
            <person name="Chen W.-M."/>
            <person name="Poole P.S."/>
            <person name="Dixon R.A."/>
            <person name="James E.K."/>
        </authorList>
    </citation>
    <scope>NUCLEOTIDE SEQUENCE</scope>
    <source>
        <strain evidence="3">U120</strain>
    </source>
</reference>
<dbReference type="InterPro" id="IPR046735">
    <property type="entry name" value="PA2779-like"/>
</dbReference>
<evidence type="ECO:0000256" key="1">
    <source>
        <dbReference type="SAM" id="Phobius"/>
    </source>
</evidence>
<dbReference type="Pfam" id="PF20332">
    <property type="entry name" value="DUF6627"/>
    <property type="match status" value="1"/>
</dbReference>
<evidence type="ECO:0000313" key="3">
    <source>
        <dbReference type="EMBL" id="NMF92672.1"/>
    </source>
</evidence>
<proteinExistence type="predicted"/>
<accession>A0ABX1MXF6</accession>
<dbReference type="Proteomes" id="UP000601990">
    <property type="component" value="Unassembled WGS sequence"/>
</dbReference>
<protein>
    <submittedName>
        <fullName evidence="3">PA2779 family protein</fullName>
    </submittedName>
</protein>
<keyword evidence="2" id="KW-0732">Signal</keyword>
<dbReference type="EMBL" id="WTVH01000006">
    <property type="protein sequence ID" value="NMF92672.1"/>
    <property type="molecule type" value="Genomic_DNA"/>
</dbReference>
<organism evidence="3 4">
    <name type="scientific">Aromatoleum buckelii</name>
    <dbReference type="NCBI Taxonomy" id="200254"/>
    <lineage>
        <taxon>Bacteria</taxon>
        <taxon>Pseudomonadati</taxon>
        <taxon>Pseudomonadota</taxon>
        <taxon>Betaproteobacteria</taxon>
        <taxon>Rhodocyclales</taxon>
        <taxon>Rhodocyclaceae</taxon>
        <taxon>Aromatoleum</taxon>
    </lineage>
</organism>